<evidence type="ECO:0000256" key="3">
    <source>
        <dbReference type="ARBA" id="ARBA00022833"/>
    </source>
</evidence>
<organism evidence="7 8">
    <name type="scientific">Toxocara canis</name>
    <name type="common">Canine roundworm</name>
    <dbReference type="NCBI Taxonomy" id="6265"/>
    <lineage>
        <taxon>Eukaryota</taxon>
        <taxon>Metazoa</taxon>
        <taxon>Ecdysozoa</taxon>
        <taxon>Nematoda</taxon>
        <taxon>Chromadorea</taxon>
        <taxon>Rhabditida</taxon>
        <taxon>Spirurina</taxon>
        <taxon>Ascaridomorpha</taxon>
        <taxon>Ascaridoidea</taxon>
        <taxon>Toxocaridae</taxon>
        <taxon>Toxocara</taxon>
    </lineage>
</organism>
<feature type="domain" description="FLYWCH-type" evidence="5">
    <location>
        <begin position="1"/>
        <end position="43"/>
    </location>
</feature>
<dbReference type="Pfam" id="PF04500">
    <property type="entry name" value="FLYWCH"/>
    <property type="match status" value="1"/>
</dbReference>
<accession>A0A183TZB2</accession>
<dbReference type="InterPro" id="IPR007588">
    <property type="entry name" value="Znf_FLYWCH"/>
</dbReference>
<evidence type="ECO:0000256" key="2">
    <source>
        <dbReference type="ARBA" id="ARBA00022771"/>
    </source>
</evidence>
<keyword evidence="3" id="KW-0862">Zinc</keyword>
<feature type="region of interest" description="Disordered" evidence="4">
    <location>
        <begin position="359"/>
        <end position="403"/>
    </location>
</feature>
<sequence length="667" mass="74300">MYVHNVVKGERIYWECIEKRPYQCFGRAVTMGNRTYCSREHTHPPDPAKIELRKAEELCRDRAVATDSHASTIITSVVKMLPPTSNPYITAGNLLKTIRRVRKRAIMRVNAANKRTGITKSGSVVNSEQQQPMNESGRSVGSILNAAISDGVKARFVCLPDTSPESSDVKPANFLDGRTETPSQLACASMENAMKNSKTDVCAVNQLSNNSVLSEATVNRSNAVDQAASDSAPHASNSSRPTPTDEDVLREFIAMEESDNTANAASSGSGLGSKLPVARASCSSTSNIRTIRRRRQFNNSDKNVRQRFQGTVFGGGNAEGGTAQLLGIQSGSHFANSSLNGIRLDTLIDDTLNTQRSFTIRRNPREDFGTPNNSTIPLSSTARKRRSPTEVTPLPSSTPFRPTLNNVPITRNVKYLDSGLTLSFATSDQAGPSNERFIVFTTEKCLGMLDWHEWAIDVDTHALPDSFAYGQLLTIYARVEGRNMRCAWLLLSSRTVLPCVRALQALKLKGKNLNPKVIYTDYDRLLVMALEKAFPFARIRGSFEHLRRHLFEEVNRHSLQQLCPAYRTVIDKIKMILALAFLPSNWVQCAFQELEEKLGLPVEAQPVLNYFEDMFIGRPFRGGRRLPLFTLSVWNIHQHLVNSHHLPFEVTSIQFVKMFSFSVGWLC</sequence>
<proteinExistence type="predicted"/>
<keyword evidence="1" id="KW-0479">Metal-binding</keyword>
<dbReference type="AlphaFoldDB" id="A0A183TZB2"/>
<evidence type="ECO:0000256" key="4">
    <source>
        <dbReference type="SAM" id="MobiDB-lite"/>
    </source>
</evidence>
<reference evidence="8" key="1">
    <citation type="submission" date="2016-06" db="UniProtKB">
        <authorList>
            <consortium name="WormBaseParasite"/>
        </authorList>
    </citation>
    <scope>IDENTIFICATION</scope>
</reference>
<evidence type="ECO:0000259" key="5">
    <source>
        <dbReference type="Pfam" id="PF04500"/>
    </source>
</evidence>
<dbReference type="GO" id="GO:0008270">
    <property type="term" value="F:zinc ion binding"/>
    <property type="evidence" value="ECO:0007669"/>
    <property type="project" value="UniProtKB-KW"/>
</dbReference>
<gene>
    <name evidence="6" type="ORF">TCNE_LOCUS1582</name>
</gene>
<evidence type="ECO:0000313" key="6">
    <source>
        <dbReference type="EMBL" id="VDM26452.1"/>
    </source>
</evidence>
<dbReference type="Proteomes" id="UP000050794">
    <property type="component" value="Unassembled WGS sequence"/>
</dbReference>
<feature type="region of interest" description="Disordered" evidence="4">
    <location>
        <begin position="258"/>
        <end position="287"/>
    </location>
</feature>
<evidence type="ECO:0000256" key="1">
    <source>
        <dbReference type="ARBA" id="ARBA00022723"/>
    </source>
</evidence>
<feature type="compositionally biased region" description="Polar residues" evidence="4">
    <location>
        <begin position="394"/>
        <end position="403"/>
    </location>
</feature>
<evidence type="ECO:0000313" key="7">
    <source>
        <dbReference type="Proteomes" id="UP000050794"/>
    </source>
</evidence>
<feature type="region of interest" description="Disordered" evidence="4">
    <location>
        <begin position="224"/>
        <end position="244"/>
    </location>
</feature>
<dbReference type="Gene3D" id="2.20.25.240">
    <property type="match status" value="1"/>
</dbReference>
<feature type="compositionally biased region" description="Polar residues" evidence="4">
    <location>
        <begin position="370"/>
        <end position="381"/>
    </location>
</feature>
<protein>
    <submittedName>
        <fullName evidence="8">FLYWCH-type domain-containing protein</fullName>
    </submittedName>
</protein>
<reference evidence="6 7" key="2">
    <citation type="submission" date="2018-11" db="EMBL/GenBank/DDBJ databases">
        <authorList>
            <consortium name="Pathogen Informatics"/>
        </authorList>
    </citation>
    <scope>NUCLEOTIDE SEQUENCE [LARGE SCALE GENOMIC DNA]</scope>
</reference>
<evidence type="ECO:0000313" key="8">
    <source>
        <dbReference type="WBParaSite" id="TCNE_0000158101-mRNA-1"/>
    </source>
</evidence>
<dbReference type="WBParaSite" id="TCNE_0000158101-mRNA-1">
    <property type="protein sequence ID" value="TCNE_0000158101-mRNA-1"/>
    <property type="gene ID" value="TCNE_0000158101"/>
</dbReference>
<keyword evidence="7" id="KW-1185">Reference proteome</keyword>
<name>A0A183TZB2_TOXCA</name>
<keyword evidence="2" id="KW-0863">Zinc-finger</keyword>
<dbReference type="EMBL" id="UYWY01001252">
    <property type="protein sequence ID" value="VDM26452.1"/>
    <property type="molecule type" value="Genomic_DNA"/>
</dbReference>